<dbReference type="AlphaFoldDB" id="A0A542SXC7"/>
<dbReference type="InterPro" id="IPR050791">
    <property type="entry name" value="Aldo-Keto_reductase"/>
</dbReference>
<dbReference type="PANTHER" id="PTHR43625:SF40">
    <property type="entry name" value="ALDO-KETO REDUCTASE YAKC [NADP(+)]"/>
    <property type="match status" value="1"/>
</dbReference>
<evidence type="ECO:0000313" key="4">
    <source>
        <dbReference type="Proteomes" id="UP000318103"/>
    </source>
</evidence>
<dbReference type="InterPro" id="IPR036812">
    <property type="entry name" value="NAD(P)_OxRdtase_dom_sf"/>
</dbReference>
<dbReference type="EMBL" id="VFNX01000007">
    <property type="protein sequence ID" value="TQK79266.1"/>
    <property type="molecule type" value="Genomic_DNA"/>
</dbReference>
<proteinExistence type="predicted"/>
<accession>A0A542SXC7</accession>
<keyword evidence="4" id="KW-1185">Reference proteome</keyword>
<reference evidence="3 4" key="1">
    <citation type="submission" date="2019-06" db="EMBL/GenBank/DDBJ databases">
        <title>Sequencing the genomes of 1000 actinobacteria strains.</title>
        <authorList>
            <person name="Klenk H.-P."/>
        </authorList>
    </citation>
    <scope>NUCLEOTIDE SEQUENCE [LARGE SCALE GENOMIC DNA]</scope>
    <source>
        <strain evidence="3 4">DSM 41929</strain>
    </source>
</reference>
<comment type="caution">
    <text evidence="3">The sequence shown here is derived from an EMBL/GenBank/DDBJ whole genome shotgun (WGS) entry which is preliminary data.</text>
</comment>
<dbReference type="InterPro" id="IPR023210">
    <property type="entry name" value="NADP_OxRdtase_dom"/>
</dbReference>
<dbReference type="SUPFAM" id="SSF51430">
    <property type="entry name" value="NAD(P)-linked oxidoreductase"/>
    <property type="match status" value="1"/>
</dbReference>
<dbReference type="InterPro" id="IPR020471">
    <property type="entry name" value="AKR"/>
</dbReference>
<sequence>MAIGHRTLGKPGLDVSAQGLGCMGMTIGYGEADETEALATIHRALELGVTLLDTADMYGPYANEELIGRAVAGRRDEVVLSSKVGSEIDNGRLTWRVNNRPEYIRRSIEGTLRRLGTDHLDLYYLHRVDPEVPVEESFGALAELVEAGLVRHLGISEAGPQTIRRAHAVHPLTAVQTEYSLFTRDVEVNGVLETTRELGIGFVAYSPLGRGFLTGTIRGTSDIPDGGFDFRRIAPRFEDDNIRRNLPVVDQLGDLAAAADTTVTRLALAWVLSRGQDVVAIPGTKRRTYLEENVSASDLRLTDDVLAAIDSIAPYGITAGERYPAAEMPQLNR</sequence>
<evidence type="ECO:0000313" key="3">
    <source>
        <dbReference type="EMBL" id="TQK79266.1"/>
    </source>
</evidence>
<dbReference type="Pfam" id="PF00248">
    <property type="entry name" value="Aldo_ket_red"/>
    <property type="match status" value="1"/>
</dbReference>
<organism evidence="3 4">
    <name type="scientific">Streptomyces puniciscabiei</name>
    <dbReference type="NCBI Taxonomy" id="164348"/>
    <lineage>
        <taxon>Bacteria</taxon>
        <taxon>Bacillati</taxon>
        <taxon>Actinomycetota</taxon>
        <taxon>Actinomycetes</taxon>
        <taxon>Kitasatosporales</taxon>
        <taxon>Streptomycetaceae</taxon>
        <taxon>Streptomyces</taxon>
    </lineage>
</organism>
<dbReference type="PANTHER" id="PTHR43625">
    <property type="entry name" value="AFLATOXIN B1 ALDEHYDE REDUCTASE"/>
    <property type="match status" value="1"/>
</dbReference>
<keyword evidence="1" id="KW-0560">Oxidoreductase</keyword>
<dbReference type="RefSeq" id="WP_055705656.1">
    <property type="nucleotide sequence ID" value="NZ_JBPJFI010000003.1"/>
</dbReference>
<dbReference type="GO" id="GO:0016491">
    <property type="term" value="F:oxidoreductase activity"/>
    <property type="evidence" value="ECO:0007669"/>
    <property type="project" value="UniProtKB-KW"/>
</dbReference>
<dbReference type="CDD" id="cd19076">
    <property type="entry name" value="AKR_AKR13A_13D"/>
    <property type="match status" value="1"/>
</dbReference>
<evidence type="ECO:0000256" key="1">
    <source>
        <dbReference type="ARBA" id="ARBA00023002"/>
    </source>
</evidence>
<dbReference type="Gene3D" id="3.20.20.100">
    <property type="entry name" value="NADP-dependent oxidoreductase domain"/>
    <property type="match status" value="1"/>
</dbReference>
<gene>
    <name evidence="3" type="ORF">FB563_8261</name>
</gene>
<evidence type="ECO:0000259" key="2">
    <source>
        <dbReference type="Pfam" id="PF00248"/>
    </source>
</evidence>
<feature type="domain" description="NADP-dependent oxidoreductase" evidence="2">
    <location>
        <begin position="19"/>
        <end position="312"/>
    </location>
</feature>
<name>A0A542SXC7_9ACTN</name>
<dbReference type="PRINTS" id="PR00069">
    <property type="entry name" value="ALDKETRDTASE"/>
</dbReference>
<protein>
    <submittedName>
        <fullName evidence="3">Aryl-alcohol dehydrogenase-like predicted oxidoreductase</fullName>
    </submittedName>
</protein>
<dbReference type="GO" id="GO:0005737">
    <property type="term" value="C:cytoplasm"/>
    <property type="evidence" value="ECO:0007669"/>
    <property type="project" value="TreeGrafter"/>
</dbReference>
<dbReference type="Proteomes" id="UP000318103">
    <property type="component" value="Unassembled WGS sequence"/>
</dbReference>